<accession>A0ABD2I5V0</accession>
<keyword evidence="2" id="KW-0812">Transmembrane</keyword>
<dbReference type="EMBL" id="JBICBT010001224">
    <property type="protein sequence ID" value="KAL3077697.1"/>
    <property type="molecule type" value="Genomic_DNA"/>
</dbReference>
<keyword evidence="5" id="KW-1185">Reference proteome</keyword>
<dbReference type="EMBL" id="JBICBT010001268">
    <property type="protein sequence ID" value="KAL3075824.1"/>
    <property type="molecule type" value="Genomic_DNA"/>
</dbReference>
<evidence type="ECO:0000313" key="3">
    <source>
        <dbReference type="EMBL" id="KAL3075824.1"/>
    </source>
</evidence>
<sequence>MPSKNAQFLSARYQLTENMHTGQQLMPNFICHFCSFLAAFIYLMTVYLGLIKDLGKYALITQVFLFIQSVHCFILPMLMIIFHPLLHRKACLAFQKFKYFFCGSSVVPIDEVGSVPLQNLKAEKNAQTEAYFKQLQETWN</sequence>
<evidence type="ECO:0000313" key="4">
    <source>
        <dbReference type="EMBL" id="KAL3077697.1"/>
    </source>
</evidence>
<organism evidence="3 5">
    <name type="scientific">Heterodera trifolii</name>
    <dbReference type="NCBI Taxonomy" id="157864"/>
    <lineage>
        <taxon>Eukaryota</taxon>
        <taxon>Metazoa</taxon>
        <taxon>Ecdysozoa</taxon>
        <taxon>Nematoda</taxon>
        <taxon>Chromadorea</taxon>
        <taxon>Rhabditida</taxon>
        <taxon>Tylenchina</taxon>
        <taxon>Tylenchomorpha</taxon>
        <taxon>Tylenchoidea</taxon>
        <taxon>Heteroderidae</taxon>
        <taxon>Heteroderinae</taxon>
        <taxon>Heterodera</taxon>
    </lineage>
</organism>
<keyword evidence="2" id="KW-1133">Transmembrane helix</keyword>
<evidence type="ECO:0000256" key="1">
    <source>
        <dbReference type="ARBA" id="ARBA00006803"/>
    </source>
</evidence>
<dbReference type="Pfam" id="PF03125">
    <property type="entry name" value="Sre"/>
    <property type="match status" value="1"/>
</dbReference>
<protein>
    <submittedName>
        <fullName evidence="3">Uncharacterized protein</fullName>
    </submittedName>
</protein>
<name>A0ABD2I5V0_9BILA</name>
<feature type="transmembrane region" description="Helical" evidence="2">
    <location>
        <begin position="63"/>
        <end position="86"/>
    </location>
</feature>
<proteinExistence type="inferred from homology"/>
<keyword evidence="2" id="KW-0472">Membrane</keyword>
<comment type="similarity">
    <text evidence="1">Belongs to the nematode receptor-like protein sre family.</text>
</comment>
<feature type="transmembrane region" description="Helical" evidence="2">
    <location>
        <begin position="29"/>
        <end position="51"/>
    </location>
</feature>
<dbReference type="InterPro" id="IPR004151">
    <property type="entry name" value="7TM_GPCR_serpentine_rcpt_Sre"/>
</dbReference>
<comment type="caution">
    <text evidence="3">The sequence shown here is derived from an EMBL/GenBank/DDBJ whole genome shotgun (WGS) entry which is preliminary data.</text>
</comment>
<gene>
    <name evidence="3" type="ORF">niasHT_032027</name>
    <name evidence="4" type="ORF">niasHT_037456</name>
</gene>
<dbReference type="AlphaFoldDB" id="A0ABD2I5V0"/>
<reference evidence="3 5" key="1">
    <citation type="submission" date="2024-10" db="EMBL/GenBank/DDBJ databases">
        <authorList>
            <person name="Kim D."/>
        </authorList>
    </citation>
    <scope>NUCLEOTIDE SEQUENCE [LARGE SCALE GENOMIC DNA]</scope>
    <source>
        <strain evidence="3">BH-2024</strain>
    </source>
</reference>
<evidence type="ECO:0000256" key="2">
    <source>
        <dbReference type="SAM" id="Phobius"/>
    </source>
</evidence>
<dbReference type="Proteomes" id="UP001620626">
    <property type="component" value="Unassembled WGS sequence"/>
</dbReference>
<evidence type="ECO:0000313" key="5">
    <source>
        <dbReference type="Proteomes" id="UP001620626"/>
    </source>
</evidence>